<accession>A0A9X1ZD69</accession>
<sequence length="330" mass="37399">MPIRGKNELMQYIAANDFEWLKANDAANHFDCIYEDEQGIAIIDKLRGAGVFSDEDIFLQLYYAKEQHMHDWNEQEWSGKTAALFSILERYPRDGSLTIADAPVGPCYDMVYQISNDFFLPMIKRLVELGCELDQNDFLEHVYDGNDDPEYQLYDFLTGHYQRFSPQALTTTCAAILSHEADEIELENRNQQIVSNILAKGADLNCSVNDNSCVADFGSLFAAVFAIAPQMLDSHPHIAKDYLPNETALADINWQYVILENNFGPTHLEALSKLVAKGAKLPLAEIAENIEDIWQYLNERVVEYNSTDAAEHLSEFDLMAYAKAVRAMAK</sequence>
<dbReference type="EMBL" id="JAKILB010000007">
    <property type="protein sequence ID" value="MCL1139391.1"/>
    <property type="molecule type" value="Genomic_DNA"/>
</dbReference>
<dbReference type="Proteomes" id="UP001139293">
    <property type="component" value="Unassembled WGS sequence"/>
</dbReference>
<keyword evidence="2" id="KW-1185">Reference proteome</keyword>
<reference evidence="1" key="1">
    <citation type="submission" date="2022-01" db="EMBL/GenBank/DDBJ databases">
        <title>Whole genome-based taxonomy of the Shewanellaceae.</title>
        <authorList>
            <person name="Martin-Rodriguez A.J."/>
        </authorList>
    </citation>
    <scope>NUCLEOTIDE SEQUENCE</scope>
    <source>
        <strain evidence="1">KCTC 23973</strain>
    </source>
</reference>
<comment type="caution">
    <text evidence="1">The sequence shown here is derived from an EMBL/GenBank/DDBJ whole genome shotgun (WGS) entry which is preliminary data.</text>
</comment>
<gene>
    <name evidence="1" type="ORF">L2740_12645</name>
</gene>
<name>A0A9X1ZD69_9GAMM</name>
<dbReference type="AlphaFoldDB" id="A0A9X1ZD69"/>
<evidence type="ECO:0000313" key="1">
    <source>
        <dbReference type="EMBL" id="MCL1139391.1"/>
    </source>
</evidence>
<organism evidence="1 2">
    <name type="scientific">Shewanella pneumatophori</name>
    <dbReference type="NCBI Taxonomy" id="314092"/>
    <lineage>
        <taxon>Bacteria</taxon>
        <taxon>Pseudomonadati</taxon>
        <taxon>Pseudomonadota</taxon>
        <taxon>Gammaproteobacteria</taxon>
        <taxon>Alteromonadales</taxon>
        <taxon>Shewanellaceae</taxon>
        <taxon>Shewanella</taxon>
    </lineage>
</organism>
<proteinExistence type="predicted"/>
<protein>
    <submittedName>
        <fullName evidence="1">Uncharacterized protein</fullName>
    </submittedName>
</protein>
<evidence type="ECO:0000313" key="2">
    <source>
        <dbReference type="Proteomes" id="UP001139293"/>
    </source>
</evidence>
<dbReference type="RefSeq" id="WP_248950544.1">
    <property type="nucleotide sequence ID" value="NZ_JAKILB010000007.1"/>
</dbReference>